<comment type="caution">
    <text evidence="4">The sequence shown here is derived from an EMBL/GenBank/DDBJ whole genome shotgun (WGS) entry which is preliminary data.</text>
</comment>
<dbReference type="SMART" id="SM00733">
    <property type="entry name" value="Mterf"/>
    <property type="match status" value="8"/>
</dbReference>
<dbReference type="PANTHER" id="PTHR13068">
    <property type="entry name" value="CGI-12 PROTEIN-RELATED"/>
    <property type="match status" value="1"/>
</dbReference>
<dbReference type="EMBL" id="NKQK01000027">
    <property type="protein sequence ID" value="PSR87562.1"/>
    <property type="molecule type" value="Genomic_DNA"/>
</dbReference>
<evidence type="ECO:0000256" key="3">
    <source>
        <dbReference type="ARBA" id="ARBA00022946"/>
    </source>
</evidence>
<evidence type="ECO:0000256" key="2">
    <source>
        <dbReference type="ARBA" id="ARBA00022472"/>
    </source>
</evidence>
<dbReference type="STRING" id="1590841.A0A2R6P965"/>
<protein>
    <submittedName>
        <fullName evidence="4">Transcription termination factor like</fullName>
    </submittedName>
</protein>
<dbReference type="GO" id="GO:0003676">
    <property type="term" value="F:nucleic acid binding"/>
    <property type="evidence" value="ECO:0007669"/>
    <property type="project" value="InterPro"/>
</dbReference>
<proteinExistence type="inferred from homology"/>
<gene>
    <name evidence="4" type="ORF">CEY00_Acc30610</name>
</gene>
<dbReference type="Gene3D" id="1.25.70.10">
    <property type="entry name" value="Transcription termination factor 3, mitochondrial"/>
    <property type="match status" value="1"/>
</dbReference>
<dbReference type="Gramene" id="PSR87562">
    <property type="protein sequence ID" value="PSR87562"/>
    <property type="gene ID" value="CEY00_Acc30610"/>
</dbReference>
<accession>A0A2R6P965</accession>
<dbReference type="Proteomes" id="UP000241394">
    <property type="component" value="Chromosome LG27"/>
</dbReference>
<reference evidence="4 5" key="1">
    <citation type="submission" date="2017-07" db="EMBL/GenBank/DDBJ databases">
        <title>An improved, manually edited Actinidia chinensis var. chinensis (kiwifruit) genome highlights the challenges associated with draft genomes and gene prediction in plants.</title>
        <authorList>
            <person name="Pilkington S."/>
            <person name="Crowhurst R."/>
            <person name="Hilario E."/>
            <person name="Nardozza S."/>
            <person name="Fraser L."/>
            <person name="Peng Y."/>
            <person name="Gunaseelan K."/>
            <person name="Simpson R."/>
            <person name="Tahir J."/>
            <person name="Deroles S."/>
            <person name="Templeton K."/>
            <person name="Luo Z."/>
            <person name="Davy M."/>
            <person name="Cheng C."/>
            <person name="Mcneilage M."/>
            <person name="Scaglione D."/>
            <person name="Liu Y."/>
            <person name="Zhang Q."/>
            <person name="Datson P."/>
            <person name="De Silva N."/>
            <person name="Gardiner S."/>
            <person name="Bassett H."/>
            <person name="Chagne D."/>
            <person name="Mccallum J."/>
            <person name="Dzierzon H."/>
            <person name="Deng C."/>
            <person name="Wang Y.-Y."/>
            <person name="Barron N."/>
            <person name="Manako K."/>
            <person name="Bowen J."/>
            <person name="Foster T."/>
            <person name="Erridge Z."/>
            <person name="Tiffin H."/>
            <person name="Waite C."/>
            <person name="Davies K."/>
            <person name="Grierson E."/>
            <person name="Laing W."/>
            <person name="Kirk R."/>
            <person name="Chen X."/>
            <person name="Wood M."/>
            <person name="Montefiori M."/>
            <person name="Brummell D."/>
            <person name="Schwinn K."/>
            <person name="Catanach A."/>
            <person name="Fullerton C."/>
            <person name="Li D."/>
            <person name="Meiyalaghan S."/>
            <person name="Nieuwenhuizen N."/>
            <person name="Read N."/>
            <person name="Prakash R."/>
            <person name="Hunter D."/>
            <person name="Zhang H."/>
            <person name="Mckenzie M."/>
            <person name="Knabel M."/>
            <person name="Harris A."/>
            <person name="Allan A."/>
            <person name="Chen A."/>
            <person name="Janssen B."/>
            <person name="Plunkett B."/>
            <person name="Dwamena C."/>
            <person name="Voogd C."/>
            <person name="Leif D."/>
            <person name="Lafferty D."/>
            <person name="Souleyre E."/>
            <person name="Varkonyi-Gasic E."/>
            <person name="Gambi F."/>
            <person name="Hanley J."/>
            <person name="Yao J.-L."/>
            <person name="Cheung J."/>
            <person name="David K."/>
            <person name="Warren B."/>
            <person name="Marsh K."/>
            <person name="Snowden K."/>
            <person name="Lin-Wang K."/>
            <person name="Brian L."/>
            <person name="Martinez-Sanchez M."/>
            <person name="Wang M."/>
            <person name="Ileperuma N."/>
            <person name="Macnee N."/>
            <person name="Campin R."/>
            <person name="Mcatee P."/>
            <person name="Drummond R."/>
            <person name="Espley R."/>
            <person name="Ireland H."/>
            <person name="Wu R."/>
            <person name="Atkinson R."/>
            <person name="Karunairetnam S."/>
            <person name="Bulley S."/>
            <person name="Chunkath S."/>
            <person name="Hanley Z."/>
            <person name="Storey R."/>
            <person name="Thrimawithana A."/>
            <person name="Thomson S."/>
            <person name="David C."/>
            <person name="Testolin R."/>
        </authorList>
    </citation>
    <scope>NUCLEOTIDE SEQUENCE [LARGE SCALE GENOMIC DNA]</scope>
    <source>
        <strain evidence="5">cv. Red5</strain>
        <tissue evidence="4">Young leaf</tissue>
    </source>
</reference>
<keyword evidence="3" id="KW-0809">Transit peptide</keyword>
<keyword evidence="2" id="KW-0806">Transcription termination</keyword>
<sequence>MFKFLRHVRSAPRASRTHNLCFSQIQLFSFSLKSTHISPNQHPFTVSYLINSCGFSPEKALSASKYVKFETPDKPDSILKFFERHGFTQTQISNITRSQPSLLLCHPEDTLLPKLEFLKSKGVSSIDVTRIVSTSPVLLKRSLEKVIIPSFNFLNNLLQSEERTLAAIKSHFGLLLFDRQTHVKPNIETLREVGVPNANIMYLLKNQPRAFMTSSNRFRQIVEEVEKIGFNPSATTFVTAVHALSAMTKSTWEKKVDVYKKWGWTDDEILLAFKKYPWCMTVSENKINRVMEFLVNKMGLESSLVASRPKLVSLSLEKRTVPRCAVYQVLLSKGLIKSNAISLMTLLVSPEKRFIEKVVNRYKDEAPELLKLSTEKLDLSN</sequence>
<evidence type="ECO:0000256" key="1">
    <source>
        <dbReference type="ARBA" id="ARBA00007692"/>
    </source>
</evidence>
<dbReference type="OrthoDB" id="637682at2759"/>
<dbReference type="InterPro" id="IPR038538">
    <property type="entry name" value="MTERF_sf"/>
</dbReference>
<dbReference type="InParanoid" id="A0A2R6P965"/>
<reference evidence="5" key="2">
    <citation type="journal article" date="2018" name="BMC Genomics">
        <title>A manually annotated Actinidia chinensis var. chinensis (kiwifruit) genome highlights the challenges associated with draft genomes and gene prediction in plants.</title>
        <authorList>
            <person name="Pilkington S.M."/>
            <person name="Crowhurst R."/>
            <person name="Hilario E."/>
            <person name="Nardozza S."/>
            <person name="Fraser L."/>
            <person name="Peng Y."/>
            <person name="Gunaseelan K."/>
            <person name="Simpson R."/>
            <person name="Tahir J."/>
            <person name="Deroles S.C."/>
            <person name="Templeton K."/>
            <person name="Luo Z."/>
            <person name="Davy M."/>
            <person name="Cheng C."/>
            <person name="McNeilage M."/>
            <person name="Scaglione D."/>
            <person name="Liu Y."/>
            <person name="Zhang Q."/>
            <person name="Datson P."/>
            <person name="De Silva N."/>
            <person name="Gardiner S.E."/>
            <person name="Bassett H."/>
            <person name="Chagne D."/>
            <person name="McCallum J."/>
            <person name="Dzierzon H."/>
            <person name="Deng C."/>
            <person name="Wang Y.Y."/>
            <person name="Barron L."/>
            <person name="Manako K."/>
            <person name="Bowen J."/>
            <person name="Foster T.M."/>
            <person name="Erridge Z.A."/>
            <person name="Tiffin H."/>
            <person name="Waite C.N."/>
            <person name="Davies K.M."/>
            <person name="Grierson E.P."/>
            <person name="Laing W.A."/>
            <person name="Kirk R."/>
            <person name="Chen X."/>
            <person name="Wood M."/>
            <person name="Montefiori M."/>
            <person name="Brummell D.A."/>
            <person name="Schwinn K.E."/>
            <person name="Catanach A."/>
            <person name="Fullerton C."/>
            <person name="Li D."/>
            <person name="Meiyalaghan S."/>
            <person name="Nieuwenhuizen N."/>
            <person name="Read N."/>
            <person name="Prakash R."/>
            <person name="Hunter D."/>
            <person name="Zhang H."/>
            <person name="McKenzie M."/>
            <person name="Knabel M."/>
            <person name="Harris A."/>
            <person name="Allan A.C."/>
            <person name="Gleave A."/>
            <person name="Chen A."/>
            <person name="Janssen B.J."/>
            <person name="Plunkett B."/>
            <person name="Ampomah-Dwamena C."/>
            <person name="Voogd C."/>
            <person name="Leif D."/>
            <person name="Lafferty D."/>
            <person name="Souleyre E.J.F."/>
            <person name="Varkonyi-Gasic E."/>
            <person name="Gambi F."/>
            <person name="Hanley J."/>
            <person name="Yao J.L."/>
            <person name="Cheung J."/>
            <person name="David K.M."/>
            <person name="Warren B."/>
            <person name="Marsh K."/>
            <person name="Snowden K.C."/>
            <person name="Lin-Wang K."/>
            <person name="Brian L."/>
            <person name="Martinez-Sanchez M."/>
            <person name="Wang M."/>
            <person name="Ileperuma N."/>
            <person name="Macnee N."/>
            <person name="Campin R."/>
            <person name="McAtee P."/>
            <person name="Drummond R.S.M."/>
            <person name="Espley R.V."/>
            <person name="Ireland H.S."/>
            <person name="Wu R."/>
            <person name="Atkinson R.G."/>
            <person name="Karunairetnam S."/>
            <person name="Bulley S."/>
            <person name="Chunkath S."/>
            <person name="Hanley Z."/>
            <person name="Storey R."/>
            <person name="Thrimawithana A.H."/>
            <person name="Thomson S."/>
            <person name="David C."/>
            <person name="Testolin R."/>
            <person name="Huang H."/>
            <person name="Hellens R.P."/>
            <person name="Schaffer R.J."/>
        </authorList>
    </citation>
    <scope>NUCLEOTIDE SEQUENCE [LARGE SCALE GENOMIC DNA]</scope>
    <source>
        <strain evidence="5">cv. Red5</strain>
    </source>
</reference>
<dbReference type="Pfam" id="PF02536">
    <property type="entry name" value="mTERF"/>
    <property type="match status" value="2"/>
</dbReference>
<dbReference type="InterPro" id="IPR003690">
    <property type="entry name" value="MTERF"/>
</dbReference>
<name>A0A2R6P965_ACTCC</name>
<keyword evidence="2" id="KW-0804">Transcription</keyword>
<dbReference type="OMA" id="QMIRRYP"/>
<keyword evidence="2" id="KW-0805">Transcription regulation</keyword>
<evidence type="ECO:0000313" key="5">
    <source>
        <dbReference type="Proteomes" id="UP000241394"/>
    </source>
</evidence>
<dbReference type="GO" id="GO:0006353">
    <property type="term" value="P:DNA-templated transcription termination"/>
    <property type="evidence" value="ECO:0007669"/>
    <property type="project" value="UniProtKB-KW"/>
</dbReference>
<organism evidence="4 5">
    <name type="scientific">Actinidia chinensis var. chinensis</name>
    <name type="common">Chinese soft-hair kiwi</name>
    <dbReference type="NCBI Taxonomy" id="1590841"/>
    <lineage>
        <taxon>Eukaryota</taxon>
        <taxon>Viridiplantae</taxon>
        <taxon>Streptophyta</taxon>
        <taxon>Embryophyta</taxon>
        <taxon>Tracheophyta</taxon>
        <taxon>Spermatophyta</taxon>
        <taxon>Magnoliopsida</taxon>
        <taxon>eudicotyledons</taxon>
        <taxon>Gunneridae</taxon>
        <taxon>Pentapetalae</taxon>
        <taxon>asterids</taxon>
        <taxon>Ericales</taxon>
        <taxon>Actinidiaceae</taxon>
        <taxon>Actinidia</taxon>
    </lineage>
</organism>
<evidence type="ECO:0000313" key="4">
    <source>
        <dbReference type="EMBL" id="PSR87562.1"/>
    </source>
</evidence>
<dbReference type="FunFam" id="1.25.70.10:FF:000001">
    <property type="entry name" value="Mitochondrial transcription termination factor-like"/>
    <property type="match status" value="1"/>
</dbReference>
<dbReference type="PANTHER" id="PTHR13068:SF166">
    <property type="entry name" value="TRANSCRIPTION TERMINATION FACTOR MTERF15, MITOCHONDRIAL-LIKE"/>
    <property type="match status" value="1"/>
</dbReference>
<keyword evidence="5" id="KW-1185">Reference proteome</keyword>
<dbReference type="AlphaFoldDB" id="A0A2R6P965"/>
<comment type="similarity">
    <text evidence="1">Belongs to the mTERF family.</text>
</comment>